<dbReference type="SUPFAM" id="SSF82199">
    <property type="entry name" value="SET domain"/>
    <property type="match status" value="1"/>
</dbReference>
<feature type="compositionally biased region" description="Basic and acidic residues" evidence="2">
    <location>
        <begin position="143"/>
        <end position="160"/>
    </location>
</feature>
<feature type="compositionally biased region" description="Polar residues" evidence="2">
    <location>
        <begin position="612"/>
        <end position="659"/>
    </location>
</feature>
<dbReference type="Gene3D" id="3.30.40.10">
    <property type="entry name" value="Zinc/RING finger domain, C3HC4 (zinc finger)"/>
    <property type="match status" value="1"/>
</dbReference>
<feature type="region of interest" description="Disordered" evidence="2">
    <location>
        <begin position="594"/>
        <end position="696"/>
    </location>
</feature>
<feature type="compositionally biased region" description="Basic and acidic residues" evidence="2">
    <location>
        <begin position="981"/>
        <end position="997"/>
    </location>
</feature>
<feature type="region of interest" description="Disordered" evidence="2">
    <location>
        <begin position="99"/>
        <end position="215"/>
    </location>
</feature>
<dbReference type="Pfam" id="PF00856">
    <property type="entry name" value="SET"/>
    <property type="match status" value="1"/>
</dbReference>
<protein>
    <submittedName>
        <fullName evidence="4">Zinc finger, RING/FYVE/PHD-type</fullName>
    </submittedName>
</protein>
<feature type="compositionally biased region" description="Polar residues" evidence="2">
    <location>
        <begin position="888"/>
        <end position="898"/>
    </location>
</feature>
<dbReference type="SUPFAM" id="SSF57903">
    <property type="entry name" value="FYVE/PHD zinc finger"/>
    <property type="match status" value="1"/>
</dbReference>
<evidence type="ECO:0000313" key="4">
    <source>
        <dbReference type="EMBL" id="SLM40794.1"/>
    </source>
</evidence>
<feature type="compositionally biased region" description="Low complexity" evidence="2">
    <location>
        <begin position="899"/>
        <end position="914"/>
    </location>
</feature>
<feature type="region of interest" description="Disordered" evidence="2">
    <location>
        <begin position="492"/>
        <end position="570"/>
    </location>
</feature>
<dbReference type="EMBL" id="FWEW01003741">
    <property type="protein sequence ID" value="SLM40794.1"/>
    <property type="molecule type" value="Genomic_DNA"/>
</dbReference>
<feature type="compositionally biased region" description="Basic residues" evidence="2">
    <location>
        <begin position="118"/>
        <end position="131"/>
    </location>
</feature>
<keyword evidence="1" id="KW-0156">Chromatin regulator</keyword>
<dbReference type="InterPro" id="IPR013083">
    <property type="entry name" value="Znf_RING/FYVE/PHD"/>
</dbReference>
<dbReference type="InterPro" id="IPR046341">
    <property type="entry name" value="SET_dom_sf"/>
</dbReference>
<feature type="compositionally biased region" description="Polar residues" evidence="2">
    <location>
        <begin position="174"/>
        <end position="214"/>
    </location>
</feature>
<dbReference type="PANTHER" id="PTHR46462">
    <property type="entry name" value="UPSET, ISOFORM A"/>
    <property type="match status" value="1"/>
</dbReference>
<evidence type="ECO:0000259" key="3">
    <source>
        <dbReference type="PROSITE" id="PS50280"/>
    </source>
</evidence>
<dbReference type="PROSITE" id="PS50280">
    <property type="entry name" value="SET"/>
    <property type="match status" value="1"/>
</dbReference>
<feature type="region of interest" description="Disordered" evidence="2">
    <location>
        <begin position="888"/>
        <end position="997"/>
    </location>
</feature>
<dbReference type="AlphaFoldDB" id="A0A1W5DCA2"/>
<dbReference type="Proteomes" id="UP000192927">
    <property type="component" value="Unassembled WGS sequence"/>
</dbReference>
<dbReference type="GO" id="GO:0070210">
    <property type="term" value="C:Rpd3L-Expanded complex"/>
    <property type="evidence" value="ECO:0007669"/>
    <property type="project" value="TreeGrafter"/>
</dbReference>
<dbReference type="Gene3D" id="2.170.270.10">
    <property type="entry name" value="SET domain"/>
    <property type="match status" value="1"/>
</dbReference>
<evidence type="ECO:0000256" key="1">
    <source>
        <dbReference type="ARBA" id="ARBA00022853"/>
    </source>
</evidence>
<sequence length="997" mass="110210">MTDLPSSLNPQTAPFVDPVAHTTPSLIQADEASTAVPYVDEYAEDYTIKCICAYKDDDGNTVLCERCDTWQHIECYYSSKKVPEVHNCTDCEPRQIDARSATVRQRRKREQMDTGDRRSKKPSTKSHKKKIKAPEASVNGWPVDKHEHASSLDHSNRSSRDQPPPTKRPKTSHRASSSMSQVQLSNVATQTGKRSVSSSHALQSPSKTPTSNSPGGYCSEIFSLEFLQLYDHDPGDVPMQANLFDNIKITNDLSLWSEDVESLAQATNGRLHQDIFQRCDQPLGSMTFPELRPETKEDHNTSNGGPHPTWKFLVGESSIPQSAIIGELRGKIGHMNDYCQDPANRWAYLRHPVPFVFFHPHLPIYIDTRSEGTLCRYLRRSCRPNVFMKTILENGSDYHFCFVSNQNIEAGTELTIGWVLDENIRKCLDRAHFGYNNNEEIKQEGVSDTEADYISDWVGKVLADFGGCACDNPSQCSLARFDRRNSTSSIDSAICLSNGKSKRGRKPHNNNNNISPKSTGRATNSRAGSERLKHSEDPEQDDSRSSSGSMRSKPPSRDMTPADHVPGEPSVAVGFELSSREQRKIAALEKNFELLEQDKHQPPVKKRKRGSGASNLNTPAASSSKQLGHTASSFSQPNTSSVTSRPRYTDASTTHQQPGSPACRSPQPPAMPNFSANSPKRSPQPHTPFVASPLTRPQYVSRAMQTDCDENDDWYHSLKLSATTPKPYVSLTKRLLIRSHTDRVRLEERMRAEVVSSSHIVSQPLCDQPDTSGMMDTNGGMEPDSAPAQQTHEDVEMQEAHLDYERPSGVPSSNLPVERLRPPDTPPITSDNPPHSNFFKPPPPPWPTSNNALPPNGYRVADMRVQLPPTPSFSTNPASILVAPNSFSSSLAQSPSGRSSNSYPPLASSLSAPSIVQPSPVKKKLSLGDYMSRRSNHKVETPGTVGDRMGSSPTMSQSLLKPLGEETKGNEIGEATIVETPVREDGEFSEENKDPKP</sequence>
<reference evidence="5" key="1">
    <citation type="submission" date="2017-03" db="EMBL/GenBank/DDBJ databases">
        <authorList>
            <person name="Sharma R."/>
            <person name="Thines M."/>
        </authorList>
    </citation>
    <scope>NUCLEOTIDE SEQUENCE [LARGE SCALE GENOMIC DNA]</scope>
</reference>
<organism evidence="4 5">
    <name type="scientific">Lasallia pustulata</name>
    <dbReference type="NCBI Taxonomy" id="136370"/>
    <lineage>
        <taxon>Eukaryota</taxon>
        <taxon>Fungi</taxon>
        <taxon>Dikarya</taxon>
        <taxon>Ascomycota</taxon>
        <taxon>Pezizomycotina</taxon>
        <taxon>Lecanoromycetes</taxon>
        <taxon>OSLEUM clade</taxon>
        <taxon>Umbilicariomycetidae</taxon>
        <taxon>Umbilicariales</taxon>
        <taxon>Umbilicariaceae</taxon>
        <taxon>Lasallia</taxon>
    </lineage>
</organism>
<feature type="compositionally biased region" description="Basic and acidic residues" evidence="2">
    <location>
        <begin position="528"/>
        <end position="544"/>
    </location>
</feature>
<feature type="compositionally biased region" description="Polar residues" evidence="2">
    <location>
        <begin position="509"/>
        <end position="527"/>
    </location>
</feature>
<accession>A0A1W5DCA2</accession>
<dbReference type="InterPro" id="IPR011011">
    <property type="entry name" value="Znf_FYVE_PHD"/>
</dbReference>
<dbReference type="SMART" id="SM00317">
    <property type="entry name" value="SET"/>
    <property type="match status" value="1"/>
</dbReference>
<dbReference type="GO" id="GO:0006355">
    <property type="term" value="P:regulation of DNA-templated transcription"/>
    <property type="evidence" value="ECO:0007669"/>
    <property type="project" value="TreeGrafter"/>
</dbReference>
<evidence type="ECO:0000256" key="2">
    <source>
        <dbReference type="SAM" id="MobiDB-lite"/>
    </source>
</evidence>
<feature type="region of interest" description="Disordered" evidence="2">
    <location>
        <begin position="763"/>
        <end position="857"/>
    </location>
</feature>
<feature type="compositionally biased region" description="Basic and acidic residues" evidence="2">
    <location>
        <begin position="791"/>
        <end position="806"/>
    </location>
</feature>
<dbReference type="PANTHER" id="PTHR46462:SF3">
    <property type="entry name" value="UPSET, ISOFORM A"/>
    <property type="match status" value="1"/>
</dbReference>
<keyword evidence="5" id="KW-1185">Reference proteome</keyword>
<dbReference type="GO" id="GO:0034967">
    <property type="term" value="C:Set3 complex"/>
    <property type="evidence" value="ECO:0007669"/>
    <property type="project" value="TreeGrafter"/>
</dbReference>
<proteinExistence type="predicted"/>
<evidence type="ECO:0000313" key="5">
    <source>
        <dbReference type="Proteomes" id="UP000192927"/>
    </source>
</evidence>
<name>A0A1W5DCA2_9LECA</name>
<dbReference type="GO" id="GO:0006325">
    <property type="term" value="P:chromatin organization"/>
    <property type="evidence" value="ECO:0007669"/>
    <property type="project" value="UniProtKB-KW"/>
</dbReference>
<feature type="domain" description="SET" evidence="3">
    <location>
        <begin position="291"/>
        <end position="419"/>
    </location>
</feature>
<dbReference type="InterPro" id="IPR001214">
    <property type="entry name" value="SET_dom"/>
</dbReference>